<feature type="region of interest" description="Disordered" evidence="1">
    <location>
        <begin position="1"/>
        <end position="86"/>
    </location>
</feature>
<organism evidence="2 3">
    <name type="scientific">Vitis vinifera</name>
    <name type="common">Grape</name>
    <dbReference type="NCBI Taxonomy" id="29760"/>
    <lineage>
        <taxon>Eukaryota</taxon>
        <taxon>Viridiplantae</taxon>
        <taxon>Streptophyta</taxon>
        <taxon>Embryophyta</taxon>
        <taxon>Tracheophyta</taxon>
        <taxon>Spermatophyta</taxon>
        <taxon>Magnoliopsida</taxon>
        <taxon>eudicotyledons</taxon>
        <taxon>Gunneridae</taxon>
        <taxon>Pentapetalae</taxon>
        <taxon>rosids</taxon>
        <taxon>Vitales</taxon>
        <taxon>Vitaceae</taxon>
        <taxon>Viteae</taxon>
        <taxon>Vitis</taxon>
    </lineage>
</organism>
<feature type="region of interest" description="Disordered" evidence="1">
    <location>
        <begin position="176"/>
        <end position="197"/>
    </location>
</feature>
<accession>A0A438HBU0</accession>
<gene>
    <name evidence="2" type="ORF">CK203_033227</name>
</gene>
<feature type="compositionally biased region" description="Polar residues" evidence="1">
    <location>
        <begin position="36"/>
        <end position="48"/>
    </location>
</feature>
<evidence type="ECO:0000313" key="2">
    <source>
        <dbReference type="EMBL" id="RVW81934.1"/>
    </source>
</evidence>
<dbReference type="EMBL" id="QGNW01000246">
    <property type="protein sequence ID" value="RVW81934.1"/>
    <property type="molecule type" value="Genomic_DNA"/>
</dbReference>
<name>A0A438HBU0_VITVI</name>
<dbReference type="Proteomes" id="UP000288805">
    <property type="component" value="Unassembled WGS sequence"/>
</dbReference>
<feature type="compositionally biased region" description="Polar residues" evidence="1">
    <location>
        <begin position="13"/>
        <end position="27"/>
    </location>
</feature>
<dbReference type="AlphaFoldDB" id="A0A438HBU0"/>
<protein>
    <submittedName>
        <fullName evidence="2">Uncharacterized protein</fullName>
    </submittedName>
</protein>
<proteinExistence type="predicted"/>
<sequence>MGRMSCLLRKQNKILSSSPRNNSTRGSGSLCRHCSRNSSISPNSTRLHSSQHHPGADGMQHHKHVVQPRPHAAGAATHEGRGEGTRDGPGCMGGVEASGEALLSKLSLVIPGKSGKGATSWIGWKRRLLPVSISFEIDAKERCYKTLLTARNLMAVVRESQEYVVNILPRKCQRSSSEKEEAGEEWEGVKEPTLPRICPPPITHEAEVIIEEPVNPAPHSISSGSGHVAGLNHSSTSLAAVARLANLAEEAASINIRTPLIRMSMQLKPFVRPRWRKRGRKPESASDDPDRLALVLVKGPPSRGLARRAI</sequence>
<evidence type="ECO:0000256" key="1">
    <source>
        <dbReference type="SAM" id="MobiDB-lite"/>
    </source>
</evidence>
<reference evidence="2 3" key="1">
    <citation type="journal article" date="2018" name="PLoS Genet.">
        <title>Population sequencing reveals clonal diversity and ancestral inbreeding in the grapevine cultivar Chardonnay.</title>
        <authorList>
            <person name="Roach M.J."/>
            <person name="Johnson D.L."/>
            <person name="Bohlmann J."/>
            <person name="van Vuuren H.J."/>
            <person name="Jones S.J."/>
            <person name="Pretorius I.S."/>
            <person name="Schmidt S.A."/>
            <person name="Borneman A.R."/>
        </authorList>
    </citation>
    <scope>NUCLEOTIDE SEQUENCE [LARGE SCALE GENOMIC DNA]</scope>
    <source>
        <strain evidence="3">cv. Chardonnay</strain>
        <tissue evidence="2">Leaf</tissue>
    </source>
</reference>
<evidence type="ECO:0000313" key="3">
    <source>
        <dbReference type="Proteomes" id="UP000288805"/>
    </source>
</evidence>
<comment type="caution">
    <text evidence="2">The sequence shown here is derived from an EMBL/GenBank/DDBJ whole genome shotgun (WGS) entry which is preliminary data.</text>
</comment>